<dbReference type="GO" id="GO:0008081">
    <property type="term" value="F:phosphoric diester hydrolase activity"/>
    <property type="evidence" value="ECO:0007669"/>
    <property type="project" value="InterPro"/>
</dbReference>
<gene>
    <name evidence="17" type="ORF">BC936DRAFT_141528</name>
</gene>
<dbReference type="Gene3D" id="2.40.50.100">
    <property type="match status" value="1"/>
</dbReference>
<dbReference type="PROSITE" id="PS00867">
    <property type="entry name" value="CPSASE_2"/>
    <property type="match status" value="1"/>
</dbReference>
<dbReference type="InterPro" id="IPR017946">
    <property type="entry name" value="PLC-like_Pdiesterase_TIM-brl"/>
</dbReference>
<dbReference type="PROSITE" id="PS51704">
    <property type="entry name" value="GP_PDE"/>
    <property type="match status" value="1"/>
</dbReference>
<evidence type="ECO:0000259" key="15">
    <source>
        <dbReference type="PROSITE" id="PS51382"/>
    </source>
</evidence>
<dbReference type="SMART" id="SM00248">
    <property type="entry name" value="ANK"/>
    <property type="match status" value="7"/>
</dbReference>
<dbReference type="PROSITE" id="PS50975">
    <property type="entry name" value="ATP_GRASP"/>
    <property type="match status" value="1"/>
</dbReference>
<dbReference type="InterPro" id="IPR011761">
    <property type="entry name" value="ATP-grasp"/>
</dbReference>
<feature type="repeat" description="ANK" evidence="8">
    <location>
        <begin position="1270"/>
        <end position="1302"/>
    </location>
</feature>
<dbReference type="InterPro" id="IPR036770">
    <property type="entry name" value="Ankyrin_rpt-contain_sf"/>
</dbReference>
<dbReference type="Pfam" id="PF03009">
    <property type="entry name" value="GDPD"/>
    <property type="match status" value="1"/>
</dbReference>
<evidence type="ECO:0000259" key="13">
    <source>
        <dbReference type="PROSITE" id="PS50975"/>
    </source>
</evidence>
<evidence type="ECO:0000256" key="9">
    <source>
        <dbReference type="PROSITE-ProRule" id="PRU00409"/>
    </source>
</evidence>
<dbReference type="Pfam" id="PF00289">
    <property type="entry name" value="Biotin_carb_N"/>
    <property type="match status" value="1"/>
</dbReference>
<dbReference type="PROSITE" id="PS50297">
    <property type="entry name" value="ANK_REP_REGION"/>
    <property type="match status" value="5"/>
</dbReference>
<dbReference type="SUPFAM" id="SSF52440">
    <property type="entry name" value="PreATP-grasp domain"/>
    <property type="match status" value="1"/>
</dbReference>
<evidence type="ECO:0000256" key="11">
    <source>
        <dbReference type="SAM" id="MobiDB-lite"/>
    </source>
</evidence>
<dbReference type="PRINTS" id="PR01415">
    <property type="entry name" value="ANKYRIN"/>
</dbReference>
<dbReference type="Gene3D" id="1.25.40.20">
    <property type="entry name" value="Ankyrin repeat-containing domain"/>
    <property type="match status" value="3"/>
</dbReference>
<protein>
    <recommendedName>
        <fullName evidence="19">Acetyl-CoA carboxylase</fullName>
    </recommendedName>
</protein>
<organism evidence="17 18">
    <name type="scientific">Jimgerdemannia flammicorona</name>
    <dbReference type="NCBI Taxonomy" id="994334"/>
    <lineage>
        <taxon>Eukaryota</taxon>
        <taxon>Fungi</taxon>
        <taxon>Fungi incertae sedis</taxon>
        <taxon>Mucoromycota</taxon>
        <taxon>Mucoromycotina</taxon>
        <taxon>Endogonomycetes</taxon>
        <taxon>Endogonales</taxon>
        <taxon>Endogonaceae</taxon>
        <taxon>Jimgerdemannia</taxon>
    </lineage>
</organism>
<dbReference type="Pfam" id="PF02785">
    <property type="entry name" value="Biotin_carb_C"/>
    <property type="match status" value="1"/>
</dbReference>
<dbReference type="InterPro" id="IPR011764">
    <property type="entry name" value="Biotin_carboxylation_dom"/>
</dbReference>
<dbReference type="EMBL" id="RBNI01001987">
    <property type="protein sequence ID" value="RUP49774.1"/>
    <property type="molecule type" value="Genomic_DNA"/>
</dbReference>
<name>A0A433DG09_9FUNG</name>
<dbReference type="PROSITE" id="PS50968">
    <property type="entry name" value="BIOTINYL_LIPOYL"/>
    <property type="match status" value="1"/>
</dbReference>
<evidence type="ECO:0000259" key="12">
    <source>
        <dbReference type="PROSITE" id="PS50968"/>
    </source>
</evidence>
<dbReference type="GO" id="GO:0016874">
    <property type="term" value="F:ligase activity"/>
    <property type="evidence" value="ECO:0007669"/>
    <property type="project" value="UniProtKB-KW"/>
</dbReference>
<dbReference type="InterPro" id="IPR050856">
    <property type="entry name" value="Biotin_carboxylase_complex"/>
</dbReference>
<feature type="domain" description="Biotin carboxylation" evidence="14">
    <location>
        <begin position="28"/>
        <end position="487"/>
    </location>
</feature>
<dbReference type="Pfam" id="PF25329">
    <property type="entry name" value="C2_GDE1"/>
    <property type="match status" value="1"/>
</dbReference>
<dbReference type="PROSITE" id="PS51382">
    <property type="entry name" value="SPX"/>
    <property type="match status" value="1"/>
</dbReference>
<keyword evidence="7" id="KW-0092">Biotin</keyword>
<dbReference type="PROSITE" id="PS50088">
    <property type="entry name" value="ANK_REPEAT"/>
    <property type="match status" value="6"/>
</dbReference>
<dbReference type="InterPro" id="IPR057506">
    <property type="entry name" value="C2_GPCPD1"/>
</dbReference>
<feature type="repeat" description="ANK" evidence="8">
    <location>
        <begin position="1201"/>
        <end position="1235"/>
    </location>
</feature>
<dbReference type="SUPFAM" id="SSF51230">
    <property type="entry name" value="Single hybrid motif"/>
    <property type="match status" value="1"/>
</dbReference>
<dbReference type="PROSITE" id="PS50979">
    <property type="entry name" value="BC"/>
    <property type="match status" value="1"/>
</dbReference>
<evidence type="ECO:0000256" key="4">
    <source>
        <dbReference type="ARBA" id="ARBA00022741"/>
    </source>
</evidence>
<accession>A0A433DG09</accession>
<evidence type="ECO:0000259" key="16">
    <source>
        <dbReference type="PROSITE" id="PS51704"/>
    </source>
</evidence>
<dbReference type="PANTHER" id="PTHR18866">
    <property type="entry name" value="CARBOXYLASE:PYRUVATE/ACETYL-COA/PROPIONYL-COA CARBOXYLASE"/>
    <property type="match status" value="1"/>
</dbReference>
<dbReference type="Gene3D" id="3.30.470.20">
    <property type="entry name" value="ATP-grasp fold, B domain"/>
    <property type="match status" value="1"/>
</dbReference>
<evidence type="ECO:0000256" key="2">
    <source>
        <dbReference type="ARBA" id="ARBA00022598"/>
    </source>
</evidence>
<dbReference type="PANTHER" id="PTHR18866:SF33">
    <property type="entry name" value="METHYLCROTONOYL-COA CARBOXYLASE SUBUNIT ALPHA, MITOCHONDRIAL-RELATED"/>
    <property type="match status" value="1"/>
</dbReference>
<dbReference type="GO" id="GO:0006629">
    <property type="term" value="P:lipid metabolic process"/>
    <property type="evidence" value="ECO:0007669"/>
    <property type="project" value="InterPro"/>
</dbReference>
<evidence type="ECO:0000313" key="18">
    <source>
        <dbReference type="Proteomes" id="UP000268093"/>
    </source>
</evidence>
<comment type="cofactor">
    <cofactor evidence="1">
        <name>biotin</name>
        <dbReference type="ChEBI" id="CHEBI:57586"/>
    </cofactor>
</comment>
<feature type="compositionally biased region" description="Low complexity" evidence="11">
    <location>
        <begin position="1514"/>
        <end position="1527"/>
    </location>
</feature>
<dbReference type="SUPFAM" id="SSF51246">
    <property type="entry name" value="Rudiment single hybrid motif"/>
    <property type="match status" value="1"/>
</dbReference>
<dbReference type="InterPro" id="IPR016185">
    <property type="entry name" value="PreATP-grasp_dom_sf"/>
</dbReference>
<dbReference type="InterPro" id="IPR005481">
    <property type="entry name" value="BC-like_N"/>
</dbReference>
<dbReference type="InterPro" id="IPR011053">
    <property type="entry name" value="Single_hybrid_motif"/>
</dbReference>
<dbReference type="SUPFAM" id="SSF48403">
    <property type="entry name" value="Ankyrin repeat"/>
    <property type="match status" value="1"/>
</dbReference>
<dbReference type="Pfam" id="PF03105">
    <property type="entry name" value="SPX"/>
    <property type="match status" value="1"/>
</dbReference>
<evidence type="ECO:0000256" key="3">
    <source>
        <dbReference type="ARBA" id="ARBA00022737"/>
    </source>
</evidence>
<feature type="repeat" description="ANK" evidence="8">
    <location>
        <begin position="1136"/>
        <end position="1168"/>
    </location>
</feature>
<evidence type="ECO:0000256" key="5">
    <source>
        <dbReference type="ARBA" id="ARBA00022840"/>
    </source>
</evidence>
<proteinExistence type="predicted"/>
<evidence type="ECO:0000259" key="14">
    <source>
        <dbReference type="PROSITE" id="PS50979"/>
    </source>
</evidence>
<dbReference type="OrthoDB" id="1577640at2759"/>
<dbReference type="SUPFAM" id="SSF56059">
    <property type="entry name" value="Glutathione synthetase ATP-binding domain-like"/>
    <property type="match status" value="1"/>
</dbReference>
<evidence type="ECO:0000256" key="6">
    <source>
        <dbReference type="ARBA" id="ARBA00023043"/>
    </source>
</evidence>
<evidence type="ECO:0008006" key="19">
    <source>
        <dbReference type="Google" id="ProtNLM"/>
    </source>
</evidence>
<keyword evidence="18" id="KW-1185">Reference proteome</keyword>
<feature type="domain" description="Lipoyl-binding" evidence="12">
    <location>
        <begin position="592"/>
        <end position="667"/>
    </location>
</feature>
<feature type="domain" description="SPX" evidence="15">
    <location>
        <begin position="750"/>
        <end position="939"/>
    </location>
</feature>
<dbReference type="Gene3D" id="3.20.20.190">
    <property type="entry name" value="Phosphatidylinositol (PI) phosphodiesterase"/>
    <property type="match status" value="1"/>
</dbReference>
<dbReference type="Pfam" id="PF12796">
    <property type="entry name" value="Ank_2"/>
    <property type="match status" value="2"/>
</dbReference>
<dbReference type="GO" id="GO:0046872">
    <property type="term" value="F:metal ion binding"/>
    <property type="evidence" value="ECO:0007669"/>
    <property type="project" value="InterPro"/>
</dbReference>
<dbReference type="CDD" id="cd06850">
    <property type="entry name" value="biotinyl_domain"/>
    <property type="match status" value="1"/>
</dbReference>
<keyword evidence="3" id="KW-0677">Repeat</keyword>
<dbReference type="Pfam" id="PF00023">
    <property type="entry name" value="Ank"/>
    <property type="match status" value="1"/>
</dbReference>
<keyword evidence="4 9" id="KW-0547">Nucleotide-binding</keyword>
<dbReference type="Proteomes" id="UP000268093">
    <property type="component" value="Unassembled WGS sequence"/>
</dbReference>
<dbReference type="SMART" id="SM00878">
    <property type="entry name" value="Biotin_carb_C"/>
    <property type="match status" value="1"/>
</dbReference>
<evidence type="ECO:0000256" key="1">
    <source>
        <dbReference type="ARBA" id="ARBA00001953"/>
    </source>
</evidence>
<dbReference type="SUPFAM" id="SSF51695">
    <property type="entry name" value="PLC-like phosphodiesterases"/>
    <property type="match status" value="1"/>
</dbReference>
<feature type="domain" description="ATP-grasp" evidence="13">
    <location>
        <begin position="144"/>
        <end position="349"/>
    </location>
</feature>
<reference evidence="17 18" key="1">
    <citation type="journal article" date="2018" name="New Phytol.">
        <title>Phylogenomics of Endogonaceae and evolution of mycorrhizas within Mucoromycota.</title>
        <authorList>
            <person name="Chang Y."/>
            <person name="Desiro A."/>
            <person name="Na H."/>
            <person name="Sandor L."/>
            <person name="Lipzen A."/>
            <person name="Clum A."/>
            <person name="Barry K."/>
            <person name="Grigoriev I.V."/>
            <person name="Martin F.M."/>
            <person name="Stajich J.E."/>
            <person name="Smith M.E."/>
            <person name="Bonito G."/>
            <person name="Spatafora J.W."/>
        </authorList>
    </citation>
    <scope>NUCLEOTIDE SEQUENCE [LARGE SCALE GENOMIC DNA]</scope>
    <source>
        <strain evidence="17 18">GMNB39</strain>
    </source>
</reference>
<feature type="domain" description="GP-PDE" evidence="16">
    <location>
        <begin position="1506"/>
        <end position="1835"/>
    </location>
</feature>
<dbReference type="InterPro" id="IPR005479">
    <property type="entry name" value="CPAse_ATP-bd"/>
</dbReference>
<sequence>MSKNHMIQEDLKLPSVSSFMLLILPYTMDHKVLIANRGEIAIRIANACAELGIPTVAVHADDSDTAHLPYATESLKLAGGPSAFLKGEAIIEAARRAKATAIHPGYGFLSESADFASTCHASGIIFIGPTPATIAEVSDKIRARKLAGRLGIPTVPGTVEDSLSSVSSPMDVEAFGLKVGYPIVIKARDGGGGRGIRVVGEPGEVVRSALARCLSESPSKQVFLEKAIVDARHIEVQILGDSFGNAVHLYERDCSVQRRFQKIVEIAPSPTLPSALLSHLHKAAIALAQAIKYTTVGTVEFLVPTAQPNATSSPVYYFLEVNPRIQVEHTVTESVIGLDLVKLQLLVSPLFSRNLATDLGLTQQSIPAPHGFAIQSRLISEDPARGFAPSTGRITALNIPTGGTPGVRIDTWLHPRAVVSPHYDSLLAKVIVWAPTFAEAVERSKRVLAETVVGGVKTNRDLLVCVLADREFVEQEVVTTRWLEGRMASLLETTYLSAFEEALALCSDDGATGPAIALSASMGAKIQFKPGDAFTLNLASAAQSSNSTIKIQTIRQNNFPATFSGTVALSGSDALYAVTLARSSGTSASSNRRQATSPGDVAAPLTGQVVELPIGVGGWVEAGQEVLVVSAMKMETVVRSSVAGVVRGVHAEIGEIVGEGEVVIEIESGEVKSKLRKKCAKLMCAVTNVQDLMLQLMYIIGWIDWRVTVSDVIIVFHAIWPPPLRVQHAIPRLGDSEITHTPEQQEQAEMKFGKHIQSAQITEWSAHYLDYKGLKKIINSLAAAPGEKTITSVTVAANLPPGVVPEDQRFKSVQKTAFFFKLERELEKKENELRVRLRSLVDKKKILASKRGRYTRESTSLNSLKEAFRQFDQDLNKLQVAIQITYCASDSTQNDPQRHTTGKTQIVQRFVELNGTGFRKILKKWDKRSKSSTKELYLSRQVDIQPCFDNEVLSGLADQAATNLVELENLSNGIITSTSPRDPQRIEFNVDHTDTAVVDDLENELYKAVANGQSSTAQDILERIRQHPTPEDGDRISRVFWHACSEASPEMIQPLVGTGLVNFKYVDDINDRSCLHEAAITGRLPFIELCVGHGVDVNTTDVYGRTPLHYASMYGHTDCATFLLSHKADVTPVDHDGFNPLIYAIINGHTECVKILLQNGASVEPRKEGDHNPLSLACQYGHKDIATTLTSKGAQILPDAEGLFPLHLAAREGHADLCKLLTLTEKNTSLDTQDKYNGWTPIFYAASEGHIDCVRILLEAGCKVNVKDENGATPLYYAAWEGEVECVNLLIEAGCEIEIVDEKMEDDTIGEPMEDIDIDTIPSLSLPPPIIPFRIYGHNYLDKKYQIQLTLGHHSGKHSKLPIHLYGNTQISSLKLIITSKPDSGMIPHSVILPLGDEREIFSFQVDRVENFSLEFDIFPTFGSKVIGKGVALPINFDLNSDHQYRRFGPLPNGTGAKCIIPLFDTHLKVVGELAFEFAIIRPFQGVQLEIGGRVETYWKSTNTVGAIGASSAMSSEAPSSSATPTAGVPPPPSLTTVSSLSGEYVQVIVQVTRDAVPVVFSRWRLDVDGFDLCVSDVTYEQFRAFGERQLQAKGKKVDEAAWRTGSSVELHRLIHDSYLSLEHVLKTLAANLGVNIEIKYPTAPVIVSLSFSNLLEINGFVDSILQCVYDHAHTANNQAASSLNSSGHRQLIFSSFNPAVCTAMNRKQPNYAVFFNTYCGFTKDTQNRGKKRKTPDSTDDDATVVPAEEMVEDKRCTSLKEAVKFAKSNNLLGVICEATPLVQVPALITNVKESGLILTTFGPTNNESRNGRMQERYGVDAMMIDGVIKYSSGLGLDVL</sequence>
<dbReference type="InterPro" id="IPR030395">
    <property type="entry name" value="GP_PDE_dom"/>
</dbReference>
<dbReference type="InterPro" id="IPR005482">
    <property type="entry name" value="Biotin_COase_C"/>
</dbReference>
<dbReference type="InterPro" id="IPR011054">
    <property type="entry name" value="Rudment_hybrid_motif"/>
</dbReference>
<dbReference type="InterPro" id="IPR004331">
    <property type="entry name" value="SPX_dom"/>
</dbReference>
<evidence type="ECO:0000256" key="7">
    <source>
        <dbReference type="ARBA" id="ARBA00023267"/>
    </source>
</evidence>
<feature type="repeat" description="ANK" evidence="8">
    <location>
        <begin position="1237"/>
        <end position="1269"/>
    </location>
</feature>
<feature type="coiled-coil region" evidence="10">
    <location>
        <begin position="823"/>
        <end position="881"/>
    </location>
</feature>
<evidence type="ECO:0000256" key="10">
    <source>
        <dbReference type="SAM" id="Coils"/>
    </source>
</evidence>
<keyword evidence="2" id="KW-0436">Ligase</keyword>
<dbReference type="PROSITE" id="PS00188">
    <property type="entry name" value="BIOTIN"/>
    <property type="match status" value="1"/>
</dbReference>
<dbReference type="GO" id="GO:0005524">
    <property type="term" value="F:ATP binding"/>
    <property type="evidence" value="ECO:0007669"/>
    <property type="project" value="UniProtKB-UniRule"/>
</dbReference>
<evidence type="ECO:0000313" key="17">
    <source>
        <dbReference type="EMBL" id="RUP49774.1"/>
    </source>
</evidence>
<comment type="caution">
    <text evidence="17">The sequence shown here is derived from an EMBL/GenBank/DDBJ whole genome shotgun (WGS) entry which is preliminary data.</text>
</comment>
<dbReference type="InterPro" id="IPR001882">
    <property type="entry name" value="Biotin_BS"/>
</dbReference>
<dbReference type="Pfam" id="PF02786">
    <property type="entry name" value="CPSase_L_D2"/>
    <property type="match status" value="1"/>
</dbReference>
<dbReference type="InterPro" id="IPR002110">
    <property type="entry name" value="Ankyrin_rpt"/>
</dbReference>
<evidence type="ECO:0000256" key="8">
    <source>
        <dbReference type="PROSITE-ProRule" id="PRU00023"/>
    </source>
</evidence>
<keyword evidence="6 8" id="KW-0040">ANK repeat</keyword>
<dbReference type="CDD" id="cd14483">
    <property type="entry name" value="SPX_PHO81_NUC-2_like"/>
    <property type="match status" value="1"/>
</dbReference>
<dbReference type="Pfam" id="PF00364">
    <property type="entry name" value="Biotin_lipoyl"/>
    <property type="match status" value="1"/>
</dbReference>
<dbReference type="InterPro" id="IPR000089">
    <property type="entry name" value="Biotin_lipoyl"/>
</dbReference>
<feature type="region of interest" description="Disordered" evidence="11">
    <location>
        <begin position="1514"/>
        <end position="1534"/>
    </location>
</feature>
<keyword evidence="5 9" id="KW-0067">ATP-binding</keyword>
<feature type="repeat" description="ANK" evidence="8">
    <location>
        <begin position="1103"/>
        <end position="1135"/>
    </location>
</feature>
<feature type="repeat" description="ANK" evidence="8">
    <location>
        <begin position="1070"/>
        <end position="1102"/>
    </location>
</feature>
<keyword evidence="10" id="KW-0175">Coiled coil</keyword>